<evidence type="ECO:0000256" key="2">
    <source>
        <dbReference type="ARBA" id="ARBA00023125"/>
    </source>
</evidence>
<protein>
    <submittedName>
        <fullName evidence="5">DNA-binding MarR family transcriptional regulator</fullName>
    </submittedName>
</protein>
<dbReference type="GO" id="GO:0003700">
    <property type="term" value="F:DNA-binding transcription factor activity"/>
    <property type="evidence" value="ECO:0007669"/>
    <property type="project" value="InterPro"/>
</dbReference>
<comment type="caution">
    <text evidence="5">The sequence shown here is derived from an EMBL/GenBank/DDBJ whole genome shotgun (WGS) entry which is preliminary data.</text>
</comment>
<name>A0A4R3IBK0_9GAMM</name>
<evidence type="ECO:0000313" key="6">
    <source>
        <dbReference type="Proteomes" id="UP000295793"/>
    </source>
</evidence>
<dbReference type="GO" id="GO:0003677">
    <property type="term" value="F:DNA binding"/>
    <property type="evidence" value="ECO:0007669"/>
    <property type="project" value="UniProtKB-KW"/>
</dbReference>
<dbReference type="Pfam" id="PF01047">
    <property type="entry name" value="MarR"/>
    <property type="match status" value="1"/>
</dbReference>
<dbReference type="Gene3D" id="1.10.10.10">
    <property type="entry name" value="Winged helix-like DNA-binding domain superfamily/Winged helix DNA-binding domain"/>
    <property type="match status" value="1"/>
</dbReference>
<gene>
    <name evidence="5" type="ORF">BCF53_101342</name>
</gene>
<dbReference type="SUPFAM" id="SSF46785">
    <property type="entry name" value="Winged helix' DNA-binding domain"/>
    <property type="match status" value="1"/>
</dbReference>
<reference evidence="5 6" key="1">
    <citation type="submission" date="2019-03" db="EMBL/GenBank/DDBJ databases">
        <title>Genomic Encyclopedia of Archaeal and Bacterial Type Strains, Phase II (KMG-II): from individual species to whole genera.</title>
        <authorList>
            <person name="Goeker M."/>
        </authorList>
    </citation>
    <scope>NUCLEOTIDE SEQUENCE [LARGE SCALE GENOMIC DNA]</scope>
    <source>
        <strain evidence="5 6">DSM 15388</strain>
    </source>
</reference>
<dbReference type="RefSeq" id="WP_132699237.1">
    <property type="nucleotide sequence ID" value="NZ_SLZR01000001.1"/>
</dbReference>
<evidence type="ECO:0000313" key="5">
    <source>
        <dbReference type="EMBL" id="TCS43999.1"/>
    </source>
</evidence>
<evidence type="ECO:0000259" key="4">
    <source>
        <dbReference type="PROSITE" id="PS50995"/>
    </source>
</evidence>
<keyword evidence="3" id="KW-0804">Transcription</keyword>
<dbReference type="InterPro" id="IPR036390">
    <property type="entry name" value="WH_DNA-bd_sf"/>
</dbReference>
<proteinExistence type="predicted"/>
<dbReference type="AlphaFoldDB" id="A0A4R3IBK0"/>
<keyword evidence="6" id="KW-1185">Reference proteome</keyword>
<keyword evidence="1" id="KW-0805">Transcription regulation</keyword>
<dbReference type="PRINTS" id="PR00598">
    <property type="entry name" value="HTHMARR"/>
</dbReference>
<organism evidence="5 6">
    <name type="scientific">Reinekea marinisedimentorum</name>
    <dbReference type="NCBI Taxonomy" id="230495"/>
    <lineage>
        <taxon>Bacteria</taxon>
        <taxon>Pseudomonadati</taxon>
        <taxon>Pseudomonadota</taxon>
        <taxon>Gammaproteobacteria</taxon>
        <taxon>Oceanospirillales</taxon>
        <taxon>Saccharospirillaceae</taxon>
        <taxon>Reinekea</taxon>
    </lineage>
</organism>
<dbReference type="SMART" id="SM00347">
    <property type="entry name" value="HTH_MARR"/>
    <property type="match status" value="1"/>
</dbReference>
<dbReference type="OrthoDB" id="32523at2"/>
<dbReference type="PROSITE" id="PS50995">
    <property type="entry name" value="HTH_MARR_2"/>
    <property type="match status" value="1"/>
</dbReference>
<feature type="domain" description="HTH marR-type" evidence="4">
    <location>
        <begin position="21"/>
        <end position="159"/>
    </location>
</feature>
<sequence length="182" mass="20381">MKPDAVDKIVHQWQQEIPGLATDAMATLGRLKRCSVLYQPLLDAVFSRFELTSWEFDVLATLRRAGAPYSLTPTALFSALMVTSGTMTHRLKSLESRGWIIRESNAQDARQKRVRLTEAGFARIDKALPEHIANMEAMLQGLNRQQRAKLDEALTGLLAIFEQIHADSPGLSRGLSDKTHRL</sequence>
<dbReference type="PANTHER" id="PTHR42756:SF1">
    <property type="entry name" value="TRANSCRIPTIONAL REPRESSOR OF EMRAB OPERON"/>
    <property type="match status" value="1"/>
</dbReference>
<accession>A0A4R3IBK0</accession>
<evidence type="ECO:0000256" key="1">
    <source>
        <dbReference type="ARBA" id="ARBA00023015"/>
    </source>
</evidence>
<dbReference type="InterPro" id="IPR036388">
    <property type="entry name" value="WH-like_DNA-bd_sf"/>
</dbReference>
<keyword evidence="2 5" id="KW-0238">DNA-binding</keyword>
<dbReference type="EMBL" id="SLZR01000001">
    <property type="protein sequence ID" value="TCS43999.1"/>
    <property type="molecule type" value="Genomic_DNA"/>
</dbReference>
<dbReference type="Proteomes" id="UP000295793">
    <property type="component" value="Unassembled WGS sequence"/>
</dbReference>
<dbReference type="InterPro" id="IPR000835">
    <property type="entry name" value="HTH_MarR-typ"/>
</dbReference>
<evidence type="ECO:0000256" key="3">
    <source>
        <dbReference type="ARBA" id="ARBA00023163"/>
    </source>
</evidence>
<dbReference type="PANTHER" id="PTHR42756">
    <property type="entry name" value="TRANSCRIPTIONAL REGULATOR, MARR"/>
    <property type="match status" value="1"/>
</dbReference>